<feature type="transmembrane region" description="Helical" evidence="10">
    <location>
        <begin position="21"/>
        <end position="40"/>
    </location>
</feature>
<evidence type="ECO:0000256" key="1">
    <source>
        <dbReference type="ARBA" id="ARBA00004323"/>
    </source>
</evidence>
<keyword evidence="5 10" id="KW-0812">Transmembrane</keyword>
<evidence type="ECO:0000256" key="5">
    <source>
        <dbReference type="ARBA" id="ARBA00022692"/>
    </source>
</evidence>
<dbReference type="PANTHER" id="PTHR31646">
    <property type="entry name" value="ALPHA-1,2-MANNOSYLTRANSFERASE MNN2"/>
    <property type="match status" value="1"/>
</dbReference>
<name>A0A2I2G493_9EURO</name>
<dbReference type="AlphaFoldDB" id="A0A2I2G493"/>
<keyword evidence="9 10" id="KW-0472">Membrane</keyword>
<evidence type="ECO:0000256" key="7">
    <source>
        <dbReference type="ARBA" id="ARBA00022989"/>
    </source>
</evidence>
<reference evidence="11 12" key="1">
    <citation type="submission" date="2016-12" db="EMBL/GenBank/DDBJ databases">
        <title>The genomes of Aspergillus section Nigri reveals drivers in fungal speciation.</title>
        <authorList>
            <consortium name="DOE Joint Genome Institute"/>
            <person name="Vesth T.C."/>
            <person name="Nybo J."/>
            <person name="Theobald S."/>
            <person name="Brandl J."/>
            <person name="Frisvad J.C."/>
            <person name="Nielsen K.F."/>
            <person name="Lyhne E.K."/>
            <person name="Kogle M.E."/>
            <person name="Kuo A."/>
            <person name="Riley R."/>
            <person name="Clum A."/>
            <person name="Nolan M."/>
            <person name="Lipzen A."/>
            <person name="Salamov A."/>
            <person name="Henrissat B."/>
            <person name="Wiebenga A."/>
            <person name="De Vries R.P."/>
            <person name="Grigoriev I.V."/>
            <person name="Mortensen U.H."/>
            <person name="Andersen M.R."/>
            <person name="Baker S.E."/>
        </authorList>
    </citation>
    <scope>NUCLEOTIDE SEQUENCE [LARGE SCALE GENOMIC DNA]</scope>
    <source>
        <strain evidence="11 12">IBT 23096</strain>
    </source>
</reference>
<dbReference type="GO" id="GO:0046354">
    <property type="term" value="P:mannan biosynthetic process"/>
    <property type="evidence" value="ECO:0007669"/>
    <property type="project" value="TreeGrafter"/>
</dbReference>
<dbReference type="SUPFAM" id="SSF53448">
    <property type="entry name" value="Nucleotide-diphospho-sugar transferases"/>
    <property type="match status" value="1"/>
</dbReference>
<keyword evidence="6" id="KW-0735">Signal-anchor</keyword>
<dbReference type="EMBL" id="MSFO01000005">
    <property type="protein sequence ID" value="PLB47691.1"/>
    <property type="molecule type" value="Genomic_DNA"/>
</dbReference>
<keyword evidence="8" id="KW-0333">Golgi apparatus</keyword>
<comment type="pathway">
    <text evidence="2">Protein modification; protein glycosylation.</text>
</comment>
<evidence type="ECO:0000313" key="11">
    <source>
        <dbReference type="EMBL" id="PLB47691.1"/>
    </source>
</evidence>
<protein>
    <submittedName>
        <fullName evidence="11">Nucleotide-diphospho-sugar transferase</fullName>
    </submittedName>
</protein>
<dbReference type="Proteomes" id="UP000234275">
    <property type="component" value="Unassembled WGS sequence"/>
</dbReference>
<organism evidence="11 12">
    <name type="scientific">Aspergillus steynii IBT 23096</name>
    <dbReference type="NCBI Taxonomy" id="1392250"/>
    <lineage>
        <taxon>Eukaryota</taxon>
        <taxon>Fungi</taxon>
        <taxon>Dikarya</taxon>
        <taxon>Ascomycota</taxon>
        <taxon>Pezizomycotina</taxon>
        <taxon>Eurotiomycetes</taxon>
        <taxon>Eurotiomycetidae</taxon>
        <taxon>Eurotiales</taxon>
        <taxon>Aspergillaceae</taxon>
        <taxon>Aspergillus</taxon>
        <taxon>Aspergillus subgen. Circumdati</taxon>
    </lineage>
</organism>
<evidence type="ECO:0000256" key="3">
    <source>
        <dbReference type="ARBA" id="ARBA00009105"/>
    </source>
</evidence>
<evidence type="ECO:0000256" key="8">
    <source>
        <dbReference type="ARBA" id="ARBA00023034"/>
    </source>
</evidence>
<sequence>MSHSIMWKQPKYRSRKRFLPLVLVVILLLNIYFLWFSPIAHTPLPIRQGKLWRNLHALLEKHAPQCSSPDLRGASAGTPRFDANDESSRRNYIVNSDDIQQPLQIAHDGFVHDMQELKSDRAYNPRTKGIVSAAGGTYLPTFLVTLRVLRRTESKLPVELFVKDYAEYEPYICEIVLPQLNAKCIVLSDVLSTLDGSRSEYPIEHFQIKSFAILFSSFEKLIWMDADILPLHDPAKLLNSEPFSSAGLVTWPDFWSNTASPLYFNVSRQPDLPLNARQATEAGVFLVSKKTHYMTLLLSAYYNYHGPSYYYPLLDQGAPGEGDKDTFIQAATALGEKFYTVSEPVVDLGHPDRWNQGIIGAAMLQADPMEDYALTRRGKWRVKDPEVAKAARGFFIHSYSPEFNAGGDLLGEKSRSKDGNPTRLWTDSKEALERFGYDAEKVVWEEAKTVSCTLEHAFDAWKSKSGLCEGVQKHWDAVFEDASAELPKFTTA</sequence>
<evidence type="ECO:0000313" key="12">
    <source>
        <dbReference type="Proteomes" id="UP000234275"/>
    </source>
</evidence>
<evidence type="ECO:0000256" key="6">
    <source>
        <dbReference type="ARBA" id="ARBA00022968"/>
    </source>
</evidence>
<dbReference type="GO" id="GO:0000139">
    <property type="term" value="C:Golgi membrane"/>
    <property type="evidence" value="ECO:0007669"/>
    <property type="project" value="UniProtKB-SubCell"/>
</dbReference>
<evidence type="ECO:0000256" key="4">
    <source>
        <dbReference type="ARBA" id="ARBA00022679"/>
    </source>
</evidence>
<evidence type="ECO:0000256" key="9">
    <source>
        <dbReference type="ARBA" id="ARBA00023136"/>
    </source>
</evidence>
<dbReference type="InterPro" id="IPR029044">
    <property type="entry name" value="Nucleotide-diphossugar_trans"/>
</dbReference>
<dbReference type="GeneID" id="36557067"/>
<keyword evidence="4 11" id="KW-0808">Transferase</keyword>
<accession>A0A2I2G493</accession>
<dbReference type="Pfam" id="PF11051">
    <property type="entry name" value="Mannosyl_trans3"/>
    <property type="match status" value="2"/>
</dbReference>
<dbReference type="Gene3D" id="3.90.550.10">
    <property type="entry name" value="Spore Coat Polysaccharide Biosynthesis Protein SpsA, Chain A"/>
    <property type="match status" value="1"/>
</dbReference>
<keyword evidence="12" id="KW-1185">Reference proteome</keyword>
<dbReference type="GO" id="GO:0000026">
    <property type="term" value="F:alpha-1,2-mannosyltransferase activity"/>
    <property type="evidence" value="ECO:0007669"/>
    <property type="project" value="TreeGrafter"/>
</dbReference>
<comment type="caution">
    <text evidence="11">The sequence shown here is derived from an EMBL/GenBank/DDBJ whole genome shotgun (WGS) entry which is preliminary data.</text>
</comment>
<comment type="subcellular location">
    <subcellularLocation>
        <location evidence="1">Golgi apparatus membrane</location>
        <topology evidence="1">Single-pass type II membrane protein</topology>
    </subcellularLocation>
</comment>
<keyword evidence="7 10" id="KW-1133">Transmembrane helix</keyword>
<dbReference type="InterPro" id="IPR022751">
    <property type="entry name" value="Alpha_mannosyltransferase"/>
</dbReference>
<proteinExistence type="inferred from homology"/>
<gene>
    <name evidence="11" type="ORF">P170DRAFT_437450</name>
</gene>
<dbReference type="STRING" id="1392250.A0A2I2G493"/>
<comment type="similarity">
    <text evidence="3">Belongs to the MNN1/MNT family.</text>
</comment>
<evidence type="ECO:0000256" key="10">
    <source>
        <dbReference type="SAM" id="Phobius"/>
    </source>
</evidence>
<dbReference type="VEuPathDB" id="FungiDB:P170DRAFT_437450"/>
<dbReference type="PANTHER" id="PTHR31646:SF1">
    <property type="entry name" value="ALPHA-1,2-MANNOSYLTRANSFERASE MNN2"/>
    <property type="match status" value="1"/>
</dbReference>
<evidence type="ECO:0000256" key="2">
    <source>
        <dbReference type="ARBA" id="ARBA00004922"/>
    </source>
</evidence>
<dbReference type="OrthoDB" id="4484309at2759"/>
<dbReference type="RefSeq" id="XP_024702993.1">
    <property type="nucleotide sequence ID" value="XM_024849368.1"/>
</dbReference>